<comment type="caution">
    <text evidence="5">The sequence shown here is derived from an EMBL/GenBank/DDBJ whole genome shotgun (WGS) entry which is preliminary data.</text>
</comment>
<evidence type="ECO:0000256" key="3">
    <source>
        <dbReference type="SAM" id="MobiDB-lite"/>
    </source>
</evidence>
<dbReference type="PROSITE" id="PS00463">
    <property type="entry name" value="ZN2_CY6_FUNGAL_1"/>
    <property type="match status" value="1"/>
</dbReference>
<dbReference type="GO" id="GO:0003677">
    <property type="term" value="F:DNA binding"/>
    <property type="evidence" value="ECO:0007669"/>
    <property type="project" value="InterPro"/>
</dbReference>
<proteinExistence type="predicted"/>
<dbReference type="OrthoDB" id="10067394at2759"/>
<dbReference type="EMBL" id="JAGPXC010000002">
    <property type="protein sequence ID" value="KAH6657843.1"/>
    <property type="molecule type" value="Genomic_DNA"/>
</dbReference>
<dbReference type="CDD" id="cd00067">
    <property type="entry name" value="GAL4"/>
    <property type="match status" value="1"/>
</dbReference>
<dbReference type="GO" id="GO:0008270">
    <property type="term" value="F:zinc ion binding"/>
    <property type="evidence" value="ECO:0007669"/>
    <property type="project" value="InterPro"/>
</dbReference>
<dbReference type="InterPro" id="IPR036864">
    <property type="entry name" value="Zn2-C6_fun-type_DNA-bd_sf"/>
</dbReference>
<dbReference type="GO" id="GO:0000981">
    <property type="term" value="F:DNA-binding transcription factor activity, RNA polymerase II-specific"/>
    <property type="evidence" value="ECO:0007669"/>
    <property type="project" value="InterPro"/>
</dbReference>
<dbReference type="AlphaFoldDB" id="A0A9P9A118"/>
<keyword evidence="1" id="KW-0479">Metal-binding</keyword>
<keyword evidence="2" id="KW-0539">Nucleus</keyword>
<accession>A0A9P9A118</accession>
<feature type="compositionally biased region" description="Basic and acidic residues" evidence="3">
    <location>
        <begin position="1"/>
        <end position="10"/>
    </location>
</feature>
<dbReference type="GeneID" id="70128535"/>
<feature type="region of interest" description="Disordered" evidence="3">
    <location>
        <begin position="1"/>
        <end position="33"/>
    </location>
</feature>
<evidence type="ECO:0000256" key="1">
    <source>
        <dbReference type="ARBA" id="ARBA00022723"/>
    </source>
</evidence>
<sequence>MAESVQEKPGRSRQASMATPSEDVDTKNQRRSTASIRASRACTYCRSKHIRCDGTMPICKRCLAENRSCVYVKSRRGIRDAKERSLIADNSPAQHMISEPLYILDNDGAAGPRAMSSDASPSSTSDEDPFVAAYYAYFHPAHSTMLPKHRFLEYLEHDPEPMQFLISAVKFVGSLYLPRVPAVALRQAAFSAACGPLPVTPQSVSGLLILSIAALGETEFGYQSGWTERAISMALEIGMQHKTFAGATSDPILAESHRRTYWGLYLLDSLRAGCEPGHKPLLPGPVGDVDLPCEEWEYDSRQIPTPTSLVDYDRQNDLESIEFSSWAYLIDICRIMRTLNVPYQDTLDEKKVERLDRVDALIQDWLVRVPQWKKDLEDSDGFPDMILSHAIALAQQNRLRIYQCTSRQGLDLRQIFSLGVGPGLSRQVQNVKTPGWSDSPVDIHAANSVCNLFQSSFPLENLSPLVVPGLFLVAVAYLDACIFRGFDTPTYMGKIQLLLQLMTAHGGIWPISRKIADEIREVASDYSIPPESLGRDSESKTWTPDSLSSVILNGVTTAVQSQDSGWLSLGDVKDWGSDFRRSLT</sequence>
<evidence type="ECO:0000313" key="5">
    <source>
        <dbReference type="EMBL" id="KAH6657843.1"/>
    </source>
</evidence>
<dbReference type="SUPFAM" id="SSF57701">
    <property type="entry name" value="Zn2/Cys6 DNA-binding domain"/>
    <property type="match status" value="1"/>
</dbReference>
<dbReference type="RefSeq" id="XP_045962077.1">
    <property type="nucleotide sequence ID" value="XM_046099643.1"/>
</dbReference>
<evidence type="ECO:0000259" key="4">
    <source>
        <dbReference type="PROSITE" id="PS50048"/>
    </source>
</evidence>
<dbReference type="InterPro" id="IPR007219">
    <property type="entry name" value="XnlR_reg_dom"/>
</dbReference>
<reference evidence="5" key="1">
    <citation type="journal article" date="2021" name="Nat. Commun.">
        <title>Genetic determinants of endophytism in the Arabidopsis root mycobiome.</title>
        <authorList>
            <person name="Mesny F."/>
            <person name="Miyauchi S."/>
            <person name="Thiergart T."/>
            <person name="Pickel B."/>
            <person name="Atanasova L."/>
            <person name="Karlsson M."/>
            <person name="Huettel B."/>
            <person name="Barry K.W."/>
            <person name="Haridas S."/>
            <person name="Chen C."/>
            <person name="Bauer D."/>
            <person name="Andreopoulos W."/>
            <person name="Pangilinan J."/>
            <person name="LaButti K."/>
            <person name="Riley R."/>
            <person name="Lipzen A."/>
            <person name="Clum A."/>
            <person name="Drula E."/>
            <person name="Henrissat B."/>
            <person name="Kohler A."/>
            <person name="Grigoriev I.V."/>
            <person name="Martin F.M."/>
            <person name="Hacquard S."/>
        </authorList>
    </citation>
    <scope>NUCLEOTIDE SEQUENCE</scope>
    <source>
        <strain evidence="5">MPI-SDFR-AT-0073</strain>
    </source>
</reference>
<dbReference type="PROSITE" id="PS50048">
    <property type="entry name" value="ZN2_CY6_FUNGAL_2"/>
    <property type="match status" value="1"/>
</dbReference>
<organism evidence="5 6">
    <name type="scientific">Truncatella angustata</name>
    <dbReference type="NCBI Taxonomy" id="152316"/>
    <lineage>
        <taxon>Eukaryota</taxon>
        <taxon>Fungi</taxon>
        <taxon>Dikarya</taxon>
        <taxon>Ascomycota</taxon>
        <taxon>Pezizomycotina</taxon>
        <taxon>Sordariomycetes</taxon>
        <taxon>Xylariomycetidae</taxon>
        <taxon>Amphisphaeriales</taxon>
        <taxon>Sporocadaceae</taxon>
        <taxon>Truncatella</taxon>
    </lineage>
</organism>
<dbReference type="SMART" id="SM00066">
    <property type="entry name" value="GAL4"/>
    <property type="match status" value="1"/>
</dbReference>
<dbReference type="Pfam" id="PF00172">
    <property type="entry name" value="Zn_clus"/>
    <property type="match status" value="1"/>
</dbReference>
<dbReference type="PANTHER" id="PTHR47431:SF1">
    <property type="entry name" value="ZN(II)2CYS6 TRANSCRIPTION FACTOR (EUROFUNG)"/>
    <property type="match status" value="1"/>
</dbReference>
<dbReference type="Proteomes" id="UP000758603">
    <property type="component" value="Unassembled WGS sequence"/>
</dbReference>
<evidence type="ECO:0000313" key="6">
    <source>
        <dbReference type="Proteomes" id="UP000758603"/>
    </source>
</evidence>
<dbReference type="PANTHER" id="PTHR47431">
    <property type="entry name" value="ZN(II)2CYS6 TRANSCRIPTION FACTOR (EUROFUNG)-RELATED"/>
    <property type="match status" value="1"/>
</dbReference>
<gene>
    <name evidence="5" type="ORF">BKA67DRAFT_533032</name>
</gene>
<protein>
    <recommendedName>
        <fullName evidence="4">Zn(2)-C6 fungal-type domain-containing protein</fullName>
    </recommendedName>
</protein>
<dbReference type="InterPro" id="IPR001138">
    <property type="entry name" value="Zn2Cys6_DnaBD"/>
</dbReference>
<name>A0A9P9A118_9PEZI</name>
<dbReference type="Gene3D" id="4.10.240.10">
    <property type="entry name" value="Zn(2)-C6 fungal-type DNA-binding domain"/>
    <property type="match status" value="1"/>
</dbReference>
<evidence type="ECO:0000256" key="2">
    <source>
        <dbReference type="ARBA" id="ARBA00023242"/>
    </source>
</evidence>
<dbReference type="GO" id="GO:0006351">
    <property type="term" value="P:DNA-templated transcription"/>
    <property type="evidence" value="ECO:0007669"/>
    <property type="project" value="InterPro"/>
</dbReference>
<feature type="domain" description="Zn(2)-C6 fungal-type" evidence="4">
    <location>
        <begin position="41"/>
        <end position="71"/>
    </location>
</feature>
<keyword evidence="6" id="KW-1185">Reference proteome</keyword>
<dbReference type="CDD" id="cd12148">
    <property type="entry name" value="fungal_TF_MHR"/>
    <property type="match status" value="1"/>
</dbReference>
<dbReference type="Pfam" id="PF04082">
    <property type="entry name" value="Fungal_trans"/>
    <property type="match status" value="1"/>
</dbReference>